<evidence type="ECO:0000313" key="2">
    <source>
        <dbReference type="Proteomes" id="UP000238093"/>
    </source>
</evidence>
<dbReference type="AlphaFoldDB" id="A0A2K4WGR1"/>
<evidence type="ECO:0000313" key="1">
    <source>
        <dbReference type="EMBL" id="SOS35082.1"/>
    </source>
</evidence>
<accession>A0A2K4WGR1</accession>
<dbReference type="RefSeq" id="WP_005738328.1">
    <property type="nucleotide sequence ID" value="NZ_LT963408.1"/>
</dbReference>
<protein>
    <submittedName>
        <fullName evidence="1">Uncharacterized protein</fullName>
    </submittedName>
</protein>
<sequence>MKNEKKPLANQAYRVFHVVSPDLPLPFVEAAFHDDNEGLLPITALNEPVKVELKVWNEATEDDVYRLVWNDIPIGESKLIINTDLPGDPLFLEIPVEHLVEGVHSLAFLATNHENNISELSLPVRVEVDLTPPGRPQLGPIKFPPEVEGGLTSDELSELGDELSVEIGGYTGMATHDVIRTYWDNTQGSGAEVTTDDMGFNRVIITYSRVFLEGLGKFNGVVSYEITDRAGNQSTRSLGMFVNLLLENLPRDYPAPVINPALGNIIDYAEAKSGVEASIPRYPDAAPLDLITLHWGSENSSPAFPLPEGSEGEETVISILVPYETIALKPRGTVQVTYDVQKAGEQVGSSLSSTVEVDVVLPVSEVIGAPTIQGTSPTNPNIEDNFIDEDDYELNGRAIVAWNSSYEVSDNLAFFWGQETISQWYQIKASDVANQNDLIIAIPNTILKAQGTGVQIPARFAVTRFGNPNTSISDNQHVIVRSKDETPGGTNGLPGPTFNTTEQGVVGPIENPDGADVFMAPYLNIMKDQLVQFTFTAFNDNNIPIEEAYFQEERELDNFDAINGYTFKVPIQNLKRICKGYGEASFKVIPSSDSNQSPATSRITRVRINMSRPTAGCNWFI</sequence>
<reference evidence="2" key="1">
    <citation type="submission" date="2017-11" db="EMBL/GenBank/DDBJ databases">
        <authorList>
            <person name="Blom J."/>
        </authorList>
    </citation>
    <scope>NUCLEOTIDE SEQUENCE [LARGE SCALE GENOMIC DNA]</scope>
</reference>
<name>A0A2K4WGR1_9PSED</name>
<dbReference type="Proteomes" id="UP000238093">
    <property type="component" value="Chromosome I"/>
</dbReference>
<gene>
    <name evidence="1" type="ORF">CFBP6411_03725</name>
</gene>
<organism evidence="1 2">
    <name type="scientific">Pseudomonas syringae group genomosp. 3</name>
    <dbReference type="NCBI Taxonomy" id="251701"/>
    <lineage>
        <taxon>Bacteria</taxon>
        <taxon>Pseudomonadati</taxon>
        <taxon>Pseudomonadota</taxon>
        <taxon>Gammaproteobacteria</taxon>
        <taxon>Pseudomonadales</taxon>
        <taxon>Pseudomonadaceae</taxon>
        <taxon>Pseudomonas</taxon>
    </lineage>
</organism>
<proteinExistence type="predicted"/>
<dbReference type="EMBL" id="LT963408">
    <property type="protein sequence ID" value="SOS35082.1"/>
    <property type="molecule type" value="Genomic_DNA"/>
</dbReference>